<feature type="domain" description="Methyltransferase FkbM" evidence="1">
    <location>
        <begin position="39"/>
        <end position="198"/>
    </location>
</feature>
<evidence type="ECO:0000259" key="1">
    <source>
        <dbReference type="Pfam" id="PF05050"/>
    </source>
</evidence>
<dbReference type="Pfam" id="PF05050">
    <property type="entry name" value="Methyltransf_21"/>
    <property type="match status" value="1"/>
</dbReference>
<dbReference type="NCBIfam" id="TIGR01444">
    <property type="entry name" value="fkbM_fam"/>
    <property type="match status" value="1"/>
</dbReference>
<dbReference type="SUPFAM" id="SSF53335">
    <property type="entry name" value="S-adenosyl-L-methionine-dependent methyltransferases"/>
    <property type="match status" value="1"/>
</dbReference>
<dbReference type="Gene3D" id="3.40.50.150">
    <property type="entry name" value="Vaccinia Virus protein VP39"/>
    <property type="match status" value="1"/>
</dbReference>
<protein>
    <submittedName>
        <fullName evidence="2">FkbM family methyltransferase</fullName>
    </submittedName>
</protein>
<dbReference type="PANTHER" id="PTHR34203">
    <property type="entry name" value="METHYLTRANSFERASE, FKBM FAMILY PROTEIN"/>
    <property type="match status" value="1"/>
</dbReference>
<organism evidence="2 3">
    <name type="scientific">Methanolobus sediminis</name>
    <dbReference type="NCBI Taxonomy" id="3072978"/>
    <lineage>
        <taxon>Archaea</taxon>
        <taxon>Methanobacteriati</taxon>
        <taxon>Methanobacteriota</taxon>
        <taxon>Stenosarchaea group</taxon>
        <taxon>Methanomicrobia</taxon>
        <taxon>Methanosarcinales</taxon>
        <taxon>Methanosarcinaceae</taxon>
        <taxon>Methanolobus</taxon>
    </lineage>
</organism>
<keyword evidence="2" id="KW-0808">Transferase</keyword>
<dbReference type="Proteomes" id="UP001182908">
    <property type="component" value="Chromosome"/>
</dbReference>
<accession>A0AA51YKW2</accession>
<keyword evidence="2" id="KW-0489">Methyltransferase</keyword>
<dbReference type="InterPro" id="IPR052514">
    <property type="entry name" value="SAM-dependent_MTase"/>
</dbReference>
<dbReference type="RefSeq" id="WP_309310124.1">
    <property type="nucleotide sequence ID" value="NZ_CP133592.1"/>
</dbReference>
<dbReference type="EMBL" id="CP133592">
    <property type="protein sequence ID" value="WMW24312.1"/>
    <property type="molecule type" value="Genomic_DNA"/>
</dbReference>
<evidence type="ECO:0000313" key="3">
    <source>
        <dbReference type="Proteomes" id="UP001182908"/>
    </source>
</evidence>
<gene>
    <name evidence="2" type="ORF">RE474_09420</name>
</gene>
<dbReference type="KEGG" id="mseb:RE474_09420"/>
<proteinExistence type="predicted"/>
<evidence type="ECO:0000313" key="2">
    <source>
        <dbReference type="EMBL" id="WMW24312.1"/>
    </source>
</evidence>
<dbReference type="GeneID" id="84232935"/>
<name>A0AA51YKW2_9EURY</name>
<dbReference type="AlphaFoldDB" id="A0AA51YKW2"/>
<dbReference type="PANTHER" id="PTHR34203:SF15">
    <property type="entry name" value="SLL1173 PROTEIN"/>
    <property type="match status" value="1"/>
</dbReference>
<keyword evidence="3" id="KW-1185">Reference proteome</keyword>
<dbReference type="GO" id="GO:0032259">
    <property type="term" value="P:methylation"/>
    <property type="evidence" value="ECO:0007669"/>
    <property type="project" value="UniProtKB-KW"/>
</dbReference>
<dbReference type="InterPro" id="IPR029063">
    <property type="entry name" value="SAM-dependent_MTases_sf"/>
</dbReference>
<dbReference type="GO" id="GO:0008168">
    <property type="term" value="F:methyltransferase activity"/>
    <property type="evidence" value="ECO:0007669"/>
    <property type="project" value="UniProtKB-KW"/>
</dbReference>
<sequence length="263" mass="30185">MPFSHNLPHYIRSYPSYSSNLGRIAKLISKKYNYLSVIDIGANIGDSVAIIKTEIDLPILCIEGNKRFFELCQKNTSSISNVSLENVYIGNKTETTSLKTKNVGGTSHIYKDNTMNTVSEINMKTLTDVLKEHPLYLKSKLIKIDTDGFDGIILRGAIDYISATKPIIFFEYDPFFLSKQNDDGISIFAMLRSLGYKVALIYDNYGFYMLSTYLTNLHLLEDLHNYISDRGGKYYYDICVFHSEDEDLYNNIRQSEIQFFKTH</sequence>
<dbReference type="InterPro" id="IPR006342">
    <property type="entry name" value="FkbM_mtfrase"/>
</dbReference>
<reference evidence="2 3" key="1">
    <citation type="submission" date="2023-08" db="EMBL/GenBank/DDBJ databases">
        <title>Methanolobus mangrovi sp. nov. and Methanolobus sediminis sp. nov, two novel methylotrophic methanogens isolated from mangrove sediments in China.</title>
        <authorList>
            <person name="Zhou J."/>
        </authorList>
    </citation>
    <scope>NUCLEOTIDE SEQUENCE [LARGE SCALE GENOMIC DNA]</scope>
    <source>
        <strain evidence="2 3">FTZ6</strain>
    </source>
</reference>